<proteinExistence type="predicted"/>
<keyword evidence="3" id="KW-1185">Reference proteome</keyword>
<feature type="region of interest" description="Disordered" evidence="1">
    <location>
        <begin position="241"/>
        <end position="279"/>
    </location>
</feature>
<organism evidence="2 3">
    <name type="scientific">Nonomuraea coxensis DSM 45129</name>
    <dbReference type="NCBI Taxonomy" id="1122611"/>
    <lineage>
        <taxon>Bacteria</taxon>
        <taxon>Bacillati</taxon>
        <taxon>Actinomycetota</taxon>
        <taxon>Actinomycetes</taxon>
        <taxon>Streptosporangiales</taxon>
        <taxon>Streptosporangiaceae</taxon>
        <taxon>Nonomuraea</taxon>
    </lineage>
</organism>
<evidence type="ECO:0000313" key="2">
    <source>
        <dbReference type="EMBL" id="QYC37712.1"/>
    </source>
</evidence>
<dbReference type="Proteomes" id="UP000824681">
    <property type="component" value="Chromosome"/>
</dbReference>
<name>A0ABX8TQX7_9ACTN</name>
<sequence length="315" mass="32933">MHDDESSPGPATATRSSTSSAPQADSSSCSAQTSPRRRSARPVACGSEKDRPCGRHYCRAEHGRTTAPVTKIINSASSLDENFLYGFKGGPLRGPPGAPGGLRARLRLFGRSGHAPPAPQNRHYWVPLPRASIASPLAALARTAASRRSSITLEVVPPSGLAYGSAAIHIQVAIARWSLTIRVEGDRRSGASFLSPDPPNGGVMPRAWRTGEDSGGDRTAAFSRGDVAPDAMMAAHAFADTDHSESGTGVQGQTAAVSGSASHHNDQPDAADNSTLRGAPISRTFRARYSADLIHRSTGMSNKSLIGPRLPGDTT</sequence>
<feature type="region of interest" description="Disordered" evidence="1">
    <location>
        <begin position="1"/>
        <end position="55"/>
    </location>
</feature>
<protein>
    <submittedName>
        <fullName evidence="2">Uncharacterized protein</fullName>
    </submittedName>
</protein>
<evidence type="ECO:0000313" key="3">
    <source>
        <dbReference type="Proteomes" id="UP000824681"/>
    </source>
</evidence>
<feature type="region of interest" description="Disordered" evidence="1">
    <location>
        <begin position="190"/>
        <end position="218"/>
    </location>
</feature>
<feature type="compositionally biased region" description="Low complexity" evidence="1">
    <location>
        <begin position="7"/>
        <end position="31"/>
    </location>
</feature>
<dbReference type="EMBL" id="CP068985">
    <property type="protein sequence ID" value="QYC37712.1"/>
    <property type="molecule type" value="Genomic_DNA"/>
</dbReference>
<reference evidence="2 3" key="1">
    <citation type="journal article" date="2021" name="ACS Chem. Biol.">
        <title>Genomic-Led Discovery of a Novel Glycopeptide Antibiotic by Nonomuraea coxensis DSM 45129.</title>
        <authorList>
            <person name="Yushchuk O."/>
            <person name="Vior N.M."/>
            <person name="Andreo-Vidal A."/>
            <person name="Berini F."/>
            <person name="Ruckert C."/>
            <person name="Busche T."/>
            <person name="Binda E."/>
            <person name="Kalinowski J."/>
            <person name="Truman A.W."/>
            <person name="Marinelli F."/>
        </authorList>
    </citation>
    <scope>NUCLEOTIDE SEQUENCE [LARGE SCALE GENOMIC DNA]</scope>
    <source>
        <strain evidence="2 3">DSM 45129</strain>
    </source>
</reference>
<feature type="compositionally biased region" description="Polar residues" evidence="1">
    <location>
        <begin position="246"/>
        <end position="262"/>
    </location>
</feature>
<gene>
    <name evidence="2" type="ORF">Nocox_00365</name>
</gene>
<accession>A0ABX8TQX7</accession>
<evidence type="ECO:0000256" key="1">
    <source>
        <dbReference type="SAM" id="MobiDB-lite"/>
    </source>
</evidence>